<dbReference type="GO" id="GO:0015074">
    <property type="term" value="P:DNA integration"/>
    <property type="evidence" value="ECO:0007669"/>
    <property type="project" value="InterPro"/>
</dbReference>
<sequence>MADVECATGLHSLLGRSTYWAESRPGSSLDGLRSSFKYMSCLLTLFLGPPMVEAIVTKTNDAKVVVDFLKFNIFCRFGVPKELISDQGSHFCNRAMSSLLHNYGVVHRIVTTYHPKTNGQAEVFNREIKKTLQKMTNPNRKDWSQLLEDTLWAHRTAYRTPLGMSPYQIVLGKACHLPVELEHKAYWSIK</sequence>
<dbReference type="InterPro" id="IPR036397">
    <property type="entry name" value="RNaseH_sf"/>
</dbReference>
<dbReference type="InterPro" id="IPR001584">
    <property type="entry name" value="Integrase_cat-core"/>
</dbReference>
<dbReference type="PANTHER" id="PTHR47266">
    <property type="entry name" value="ENDONUCLEASE-RELATED"/>
    <property type="match status" value="1"/>
</dbReference>
<evidence type="ECO:0000313" key="3">
    <source>
        <dbReference type="Proteomes" id="UP000257109"/>
    </source>
</evidence>
<feature type="non-terminal residue" evidence="2">
    <location>
        <position position="1"/>
    </location>
</feature>
<dbReference type="EMBL" id="QJKJ01005913">
    <property type="protein sequence ID" value="RDX88530.1"/>
    <property type="molecule type" value="Genomic_DNA"/>
</dbReference>
<keyword evidence="3" id="KW-1185">Reference proteome</keyword>
<reference evidence="2" key="1">
    <citation type="submission" date="2018-05" db="EMBL/GenBank/DDBJ databases">
        <title>Draft genome of Mucuna pruriens seed.</title>
        <authorList>
            <person name="Nnadi N.E."/>
            <person name="Vos R."/>
            <person name="Hasami M.H."/>
            <person name="Devisetty U.K."/>
            <person name="Aguiy J.C."/>
        </authorList>
    </citation>
    <scope>NUCLEOTIDE SEQUENCE [LARGE SCALE GENOMIC DNA]</scope>
    <source>
        <strain evidence="2">JCA_2017</strain>
    </source>
</reference>
<dbReference type="PROSITE" id="PS50994">
    <property type="entry name" value="INTEGRASE"/>
    <property type="match status" value="1"/>
</dbReference>
<comment type="caution">
    <text evidence="2">The sequence shown here is derived from an EMBL/GenBank/DDBJ whole genome shotgun (WGS) entry which is preliminary data.</text>
</comment>
<dbReference type="InterPro" id="IPR012337">
    <property type="entry name" value="RNaseH-like_sf"/>
</dbReference>
<proteinExistence type="predicted"/>
<name>A0A371GDB9_MUCPR</name>
<protein>
    <submittedName>
        <fullName evidence="2">Gag-pol</fullName>
    </submittedName>
</protein>
<evidence type="ECO:0000259" key="1">
    <source>
        <dbReference type="PROSITE" id="PS50994"/>
    </source>
</evidence>
<dbReference type="SUPFAM" id="SSF53098">
    <property type="entry name" value="Ribonuclease H-like"/>
    <property type="match status" value="1"/>
</dbReference>
<dbReference type="Proteomes" id="UP000257109">
    <property type="component" value="Unassembled WGS sequence"/>
</dbReference>
<accession>A0A371GDB9</accession>
<dbReference type="Pfam" id="PF00665">
    <property type="entry name" value="rve"/>
    <property type="match status" value="1"/>
</dbReference>
<evidence type="ECO:0000313" key="2">
    <source>
        <dbReference type="EMBL" id="RDX88530.1"/>
    </source>
</evidence>
<dbReference type="InterPro" id="IPR052160">
    <property type="entry name" value="Gypsy_RT_Integrase-like"/>
</dbReference>
<dbReference type="AlphaFoldDB" id="A0A371GDB9"/>
<organism evidence="2 3">
    <name type="scientific">Mucuna pruriens</name>
    <name type="common">Velvet bean</name>
    <name type="synonym">Dolichos pruriens</name>
    <dbReference type="NCBI Taxonomy" id="157652"/>
    <lineage>
        <taxon>Eukaryota</taxon>
        <taxon>Viridiplantae</taxon>
        <taxon>Streptophyta</taxon>
        <taxon>Embryophyta</taxon>
        <taxon>Tracheophyta</taxon>
        <taxon>Spermatophyta</taxon>
        <taxon>Magnoliopsida</taxon>
        <taxon>eudicotyledons</taxon>
        <taxon>Gunneridae</taxon>
        <taxon>Pentapetalae</taxon>
        <taxon>rosids</taxon>
        <taxon>fabids</taxon>
        <taxon>Fabales</taxon>
        <taxon>Fabaceae</taxon>
        <taxon>Papilionoideae</taxon>
        <taxon>50 kb inversion clade</taxon>
        <taxon>NPAAA clade</taxon>
        <taxon>indigoferoid/millettioid clade</taxon>
        <taxon>Phaseoleae</taxon>
        <taxon>Mucuna</taxon>
    </lineage>
</organism>
<gene>
    <name evidence="2" type="primary">gag-pol</name>
    <name evidence="2" type="ORF">CR513_29864</name>
</gene>
<dbReference type="OrthoDB" id="1903608at2759"/>
<dbReference type="Gene3D" id="3.30.420.10">
    <property type="entry name" value="Ribonuclease H-like superfamily/Ribonuclease H"/>
    <property type="match status" value="1"/>
</dbReference>
<feature type="domain" description="Integrase catalytic" evidence="1">
    <location>
        <begin position="11"/>
        <end position="174"/>
    </location>
</feature>
<dbReference type="GO" id="GO:0003676">
    <property type="term" value="F:nucleic acid binding"/>
    <property type="evidence" value="ECO:0007669"/>
    <property type="project" value="InterPro"/>
</dbReference>